<feature type="chain" id="PRO_5020565839" description="Secreted protein" evidence="1">
    <location>
        <begin position="23"/>
        <end position="102"/>
    </location>
</feature>
<keyword evidence="3" id="KW-1185">Reference proteome</keyword>
<protein>
    <recommendedName>
        <fullName evidence="4">Secreted protein</fullName>
    </recommendedName>
</protein>
<reference evidence="2 3" key="1">
    <citation type="submission" date="2019-04" db="EMBL/GenBank/DDBJ databases">
        <title>Geobacter oryzae sp. nov., ferric-reducing bacteria isolated from paddy soil.</title>
        <authorList>
            <person name="Xu Z."/>
            <person name="Masuda Y."/>
            <person name="Itoh H."/>
            <person name="Senoo K."/>
        </authorList>
    </citation>
    <scope>NUCLEOTIDE SEQUENCE [LARGE SCALE GENOMIC DNA]</scope>
    <source>
        <strain evidence="2 3">Red111</strain>
    </source>
</reference>
<evidence type="ECO:0000256" key="1">
    <source>
        <dbReference type="SAM" id="SignalP"/>
    </source>
</evidence>
<feature type="signal peptide" evidence="1">
    <location>
        <begin position="1"/>
        <end position="22"/>
    </location>
</feature>
<evidence type="ECO:0000313" key="2">
    <source>
        <dbReference type="EMBL" id="TGU71443.1"/>
    </source>
</evidence>
<organism evidence="2 3">
    <name type="scientific">Geomonas terrae</name>
    <dbReference type="NCBI Taxonomy" id="2562681"/>
    <lineage>
        <taxon>Bacteria</taxon>
        <taxon>Pseudomonadati</taxon>
        <taxon>Thermodesulfobacteriota</taxon>
        <taxon>Desulfuromonadia</taxon>
        <taxon>Geobacterales</taxon>
        <taxon>Geobacteraceae</taxon>
        <taxon>Geomonas</taxon>
    </lineage>
</organism>
<dbReference type="Proteomes" id="UP000306416">
    <property type="component" value="Unassembled WGS sequence"/>
</dbReference>
<comment type="caution">
    <text evidence="2">The sequence shown here is derived from an EMBL/GenBank/DDBJ whole genome shotgun (WGS) entry which is preliminary data.</text>
</comment>
<gene>
    <name evidence="2" type="ORF">E4633_14065</name>
</gene>
<dbReference type="PROSITE" id="PS51257">
    <property type="entry name" value="PROKAR_LIPOPROTEIN"/>
    <property type="match status" value="1"/>
</dbReference>
<name>A0A4S1CDZ5_9BACT</name>
<keyword evidence="1" id="KW-0732">Signal</keyword>
<accession>A0A4S1CDZ5</accession>
<evidence type="ECO:0008006" key="4">
    <source>
        <dbReference type="Google" id="ProtNLM"/>
    </source>
</evidence>
<dbReference type="EMBL" id="SRSC01000003">
    <property type="protein sequence ID" value="TGU71443.1"/>
    <property type="molecule type" value="Genomic_DNA"/>
</dbReference>
<dbReference type="AlphaFoldDB" id="A0A4S1CDZ5"/>
<evidence type="ECO:0000313" key="3">
    <source>
        <dbReference type="Proteomes" id="UP000306416"/>
    </source>
</evidence>
<proteinExistence type="predicted"/>
<sequence length="102" mass="11105">MMKKAVMAAFAIAIVTASCVEAAETWYTGDGRCVPPKDDGTYAAPYNAMEHPGDYPTFQGADKPGWSCSYQREDGVIIQYGNSFTPQQQWIAFWVAGKGGLD</sequence>